<name>A0A369JVS9_HYPMA</name>
<protein>
    <recommendedName>
        <fullName evidence="2">Protein kinase domain-containing protein</fullName>
    </recommendedName>
</protein>
<dbReference type="Proteomes" id="UP000076154">
    <property type="component" value="Unassembled WGS sequence"/>
</dbReference>
<dbReference type="STRING" id="39966.A0A369JVS9"/>
<accession>A0A369JVS9</accession>
<proteinExistence type="predicted"/>
<organism evidence="3 4">
    <name type="scientific">Hypsizygus marmoreus</name>
    <name type="common">White beech mushroom</name>
    <name type="synonym">Agaricus marmoreus</name>
    <dbReference type="NCBI Taxonomy" id="39966"/>
    <lineage>
        <taxon>Eukaryota</taxon>
        <taxon>Fungi</taxon>
        <taxon>Dikarya</taxon>
        <taxon>Basidiomycota</taxon>
        <taxon>Agaricomycotina</taxon>
        <taxon>Agaricomycetes</taxon>
        <taxon>Agaricomycetidae</taxon>
        <taxon>Agaricales</taxon>
        <taxon>Tricholomatineae</taxon>
        <taxon>Lyophyllaceae</taxon>
        <taxon>Hypsizygus</taxon>
    </lineage>
</organism>
<reference evidence="3" key="1">
    <citation type="submission" date="2018-04" db="EMBL/GenBank/DDBJ databases">
        <title>Whole genome sequencing of Hypsizygus marmoreus.</title>
        <authorList>
            <person name="Choi I.-G."/>
            <person name="Min B."/>
            <person name="Kim J.-G."/>
            <person name="Kim S."/>
            <person name="Oh Y.-L."/>
            <person name="Kong W.-S."/>
            <person name="Park H."/>
            <person name="Jeong J."/>
            <person name="Song E.-S."/>
        </authorList>
    </citation>
    <scope>NUCLEOTIDE SEQUENCE [LARGE SCALE GENOMIC DNA]</scope>
    <source>
        <strain evidence="3">51987-8</strain>
    </source>
</reference>
<dbReference type="GO" id="GO:0004672">
    <property type="term" value="F:protein kinase activity"/>
    <property type="evidence" value="ECO:0007669"/>
    <property type="project" value="InterPro"/>
</dbReference>
<evidence type="ECO:0000313" key="4">
    <source>
        <dbReference type="Proteomes" id="UP000076154"/>
    </source>
</evidence>
<evidence type="ECO:0000256" key="1">
    <source>
        <dbReference type="SAM" id="MobiDB-lite"/>
    </source>
</evidence>
<sequence>MASQASLGQMDEKDEPISLAPSTGANPSSASRPRLCETLSTQESKWRDRYSFFLERGFQLRPRYRPGWTPSWFGTKLAHWQCEDSIQPFYPLLLDAKCIRDGKAVCIKMITRKSEEIEIARYLTPTELPDSKNHSVPILDSFHDPTSPDLDYIVMPLLRAFNNPEFLFIGEIVDFVTQLLEGTEFMHRKLVAHADLTGVNIMMDALPIFPRGWHFVHSSFAPNGKEILKPRARIDYPVRYYIIDYDCSLRFHPGQSPIIRGLGGRDNDPPELLGREPFDHFKLDVFTLGNVFLKECRQKFLGLEFLDNLIQLMMIRDFHQRPTSLVVLQNWYKIKASLNVGMARWRLRKPDEGVGDRVFHTVADGIVSLKSLFDGDEIKTWSKP</sequence>
<evidence type="ECO:0000259" key="2">
    <source>
        <dbReference type="PROSITE" id="PS50011"/>
    </source>
</evidence>
<gene>
    <name evidence="3" type="ORF">Hypma_008222</name>
</gene>
<dbReference type="InParanoid" id="A0A369JVS9"/>
<feature type="compositionally biased region" description="Polar residues" evidence="1">
    <location>
        <begin position="20"/>
        <end position="31"/>
    </location>
</feature>
<dbReference type="OrthoDB" id="5987198at2759"/>
<dbReference type="GO" id="GO:0005524">
    <property type="term" value="F:ATP binding"/>
    <property type="evidence" value="ECO:0007669"/>
    <property type="project" value="InterPro"/>
</dbReference>
<dbReference type="SMART" id="SM00220">
    <property type="entry name" value="S_TKc"/>
    <property type="match status" value="1"/>
</dbReference>
<dbReference type="PROSITE" id="PS50011">
    <property type="entry name" value="PROTEIN_KINASE_DOM"/>
    <property type="match status" value="1"/>
</dbReference>
<dbReference type="AlphaFoldDB" id="A0A369JVS9"/>
<dbReference type="SUPFAM" id="SSF56112">
    <property type="entry name" value="Protein kinase-like (PK-like)"/>
    <property type="match status" value="1"/>
</dbReference>
<feature type="domain" description="Protein kinase" evidence="2">
    <location>
        <begin position="58"/>
        <end position="384"/>
    </location>
</feature>
<dbReference type="EMBL" id="LUEZ02000042">
    <property type="protein sequence ID" value="RDB24657.1"/>
    <property type="molecule type" value="Genomic_DNA"/>
</dbReference>
<dbReference type="InterPro" id="IPR011009">
    <property type="entry name" value="Kinase-like_dom_sf"/>
</dbReference>
<evidence type="ECO:0000313" key="3">
    <source>
        <dbReference type="EMBL" id="RDB24657.1"/>
    </source>
</evidence>
<feature type="region of interest" description="Disordered" evidence="1">
    <location>
        <begin position="1"/>
        <end position="34"/>
    </location>
</feature>
<keyword evidence="4" id="KW-1185">Reference proteome</keyword>
<dbReference type="Gene3D" id="3.30.200.20">
    <property type="entry name" value="Phosphorylase Kinase, domain 1"/>
    <property type="match status" value="1"/>
</dbReference>
<comment type="caution">
    <text evidence="3">The sequence shown here is derived from an EMBL/GenBank/DDBJ whole genome shotgun (WGS) entry which is preliminary data.</text>
</comment>
<dbReference type="InterPro" id="IPR000719">
    <property type="entry name" value="Prot_kinase_dom"/>
</dbReference>
<dbReference type="Gene3D" id="1.10.510.10">
    <property type="entry name" value="Transferase(Phosphotransferase) domain 1"/>
    <property type="match status" value="1"/>
</dbReference>